<keyword evidence="4" id="KW-1185">Reference proteome</keyword>
<evidence type="ECO:0000256" key="1">
    <source>
        <dbReference type="SAM" id="Coils"/>
    </source>
</evidence>
<evidence type="ECO:0000256" key="2">
    <source>
        <dbReference type="SAM" id="MobiDB-lite"/>
    </source>
</evidence>
<gene>
    <name evidence="3" type="ORF">SCAR479_12103</name>
</gene>
<name>A0ABR2XBS6_9PEZI</name>
<accession>A0ABR2XBS6</accession>
<protein>
    <submittedName>
        <fullName evidence="3">Uncharacterized protein</fullName>
    </submittedName>
</protein>
<evidence type="ECO:0000313" key="3">
    <source>
        <dbReference type="EMBL" id="KAK9771238.1"/>
    </source>
</evidence>
<feature type="region of interest" description="Disordered" evidence="2">
    <location>
        <begin position="168"/>
        <end position="234"/>
    </location>
</feature>
<feature type="coiled-coil region" evidence="1">
    <location>
        <begin position="6"/>
        <end position="33"/>
    </location>
</feature>
<reference evidence="3 4" key="1">
    <citation type="submission" date="2024-02" db="EMBL/GenBank/DDBJ databases">
        <title>First draft genome assembly of two strains of Seiridium cardinale.</title>
        <authorList>
            <person name="Emiliani G."/>
            <person name="Scali E."/>
        </authorList>
    </citation>
    <scope>NUCLEOTIDE SEQUENCE [LARGE SCALE GENOMIC DNA]</scope>
    <source>
        <strain evidence="3 4">BM-138-000479</strain>
    </source>
</reference>
<dbReference type="EMBL" id="JARVKM010000078">
    <property type="protein sequence ID" value="KAK9771238.1"/>
    <property type="molecule type" value="Genomic_DNA"/>
</dbReference>
<comment type="caution">
    <text evidence="3">The sequence shown here is derived from an EMBL/GenBank/DDBJ whole genome shotgun (WGS) entry which is preliminary data.</text>
</comment>
<proteinExistence type="predicted"/>
<sequence length="350" mass="39078">MLKHTLEEQENHLRAIKRTLEEAQKLKDEAFNALSPDRHSKLVHDSLKQMAQSQDTRSTEIYQSLNQLISKTSKLDTSDEASITAQLTRIQSIQASTTAKQESRLATIEQSLAKSSSLSASLQTDIHKISESVSRIEKTTPPRVFDDAIINRIEKMLSLNVKSSAQAGQGVTQRAPGIPTPQAPAKQTALAEKRPRLESPEPQVSNTSLNLSGNSLGRGSASAQSSSDFRRTQPRTARMREYIQLIITRLTAIRPAEESGRRAEDLVNSLLTHIISCGDGYNAARLEKFIRQAPIVSDDDQNGWICVAETIELDTPRYITDGQCKLCSKWCLQLRRRQRQVNIGFFRVKT</sequence>
<evidence type="ECO:0000313" key="4">
    <source>
        <dbReference type="Proteomes" id="UP001465668"/>
    </source>
</evidence>
<feature type="compositionally biased region" description="Low complexity" evidence="2">
    <location>
        <begin position="205"/>
        <end position="222"/>
    </location>
</feature>
<organism evidence="3 4">
    <name type="scientific">Seiridium cardinale</name>
    <dbReference type="NCBI Taxonomy" id="138064"/>
    <lineage>
        <taxon>Eukaryota</taxon>
        <taxon>Fungi</taxon>
        <taxon>Dikarya</taxon>
        <taxon>Ascomycota</taxon>
        <taxon>Pezizomycotina</taxon>
        <taxon>Sordariomycetes</taxon>
        <taxon>Xylariomycetidae</taxon>
        <taxon>Amphisphaeriales</taxon>
        <taxon>Sporocadaceae</taxon>
        <taxon>Seiridium</taxon>
    </lineage>
</organism>
<dbReference type="Proteomes" id="UP001465668">
    <property type="component" value="Unassembled WGS sequence"/>
</dbReference>
<keyword evidence="1" id="KW-0175">Coiled coil</keyword>